<dbReference type="AlphaFoldDB" id="A0A914CMX7"/>
<evidence type="ECO:0000259" key="2">
    <source>
        <dbReference type="PROSITE" id="PS50095"/>
    </source>
</evidence>
<organism evidence="3 4">
    <name type="scientific">Acrobeloides nanus</name>
    <dbReference type="NCBI Taxonomy" id="290746"/>
    <lineage>
        <taxon>Eukaryota</taxon>
        <taxon>Metazoa</taxon>
        <taxon>Ecdysozoa</taxon>
        <taxon>Nematoda</taxon>
        <taxon>Chromadorea</taxon>
        <taxon>Rhabditida</taxon>
        <taxon>Tylenchina</taxon>
        <taxon>Cephalobomorpha</taxon>
        <taxon>Cephaloboidea</taxon>
        <taxon>Cephalobidae</taxon>
        <taxon>Acrobeloides</taxon>
    </lineage>
</organism>
<dbReference type="InterPro" id="IPR052970">
    <property type="entry name" value="Inner_ear_hair_cell_LOXHD"/>
</dbReference>
<evidence type="ECO:0000313" key="3">
    <source>
        <dbReference type="Proteomes" id="UP000887540"/>
    </source>
</evidence>
<dbReference type="PROSITE" id="PS50095">
    <property type="entry name" value="PLAT"/>
    <property type="match status" value="1"/>
</dbReference>
<dbReference type="PANTHER" id="PTHR45901:SF7">
    <property type="entry name" value="OXYGEN-REGULATED PROTEIN 1"/>
    <property type="match status" value="1"/>
</dbReference>
<evidence type="ECO:0000256" key="1">
    <source>
        <dbReference type="PROSITE-ProRule" id="PRU00152"/>
    </source>
</evidence>
<dbReference type="Gene3D" id="2.60.60.20">
    <property type="entry name" value="PLAT/LH2 domain"/>
    <property type="match status" value="1"/>
</dbReference>
<dbReference type="Pfam" id="PF01477">
    <property type="entry name" value="PLAT"/>
    <property type="match status" value="1"/>
</dbReference>
<dbReference type="WBParaSite" id="ACRNAN_scaffold1237.g26179.t1">
    <property type="protein sequence ID" value="ACRNAN_scaffold1237.g26179.t1"/>
    <property type="gene ID" value="ACRNAN_scaffold1237.g26179"/>
</dbReference>
<protein>
    <submittedName>
        <fullName evidence="4">PLAT domain-containing protein</fullName>
    </submittedName>
</protein>
<proteinExistence type="predicted"/>
<evidence type="ECO:0000313" key="4">
    <source>
        <dbReference type="WBParaSite" id="ACRNAN_scaffold1237.g26179.t1"/>
    </source>
</evidence>
<feature type="domain" description="PLAT" evidence="2">
    <location>
        <begin position="183"/>
        <end position="300"/>
    </location>
</feature>
<keyword evidence="3" id="KW-1185">Reference proteome</keyword>
<dbReference type="PANTHER" id="PTHR45901">
    <property type="entry name" value="PROTEIN CBG12474"/>
    <property type="match status" value="1"/>
</dbReference>
<comment type="caution">
    <text evidence="1">Lacks conserved residue(s) required for the propagation of feature annotation.</text>
</comment>
<dbReference type="Proteomes" id="UP000887540">
    <property type="component" value="Unplaced"/>
</dbReference>
<sequence>MLLRESAHTPYRYVLNQARVRPREQDDSPYVKELLVTQMEGLSTKISKKKAQALEKSHWVLSMSLGDQCSLLPKVTLCGEEGSAEMEILNTTPTDWIISYSLKNVELGLLRKVRVEVDQSQRLNVFPEEGDNPENHVFIKKMRLCDTANGAELRFPSANVELIQYSVYEFPAIWPDYPPIQNVLYDVNVNTGNCEFENDFKVHLNLFGEKGDIGYRLLSTDLLRPYNFEPDSQQSFEIEAVSIGEITTAEITVDSYESNFEWQCKEIVVTDIETSMFYIFNFSKTFTPENRRQNCSVSLLTDSL</sequence>
<dbReference type="SUPFAM" id="SSF49723">
    <property type="entry name" value="Lipase/lipooxygenase domain (PLAT/LH2 domain)"/>
    <property type="match status" value="1"/>
</dbReference>
<accession>A0A914CMX7</accession>
<reference evidence="4" key="1">
    <citation type="submission" date="2022-11" db="UniProtKB">
        <authorList>
            <consortium name="WormBaseParasite"/>
        </authorList>
    </citation>
    <scope>IDENTIFICATION</scope>
</reference>
<name>A0A914CMX7_9BILA</name>
<dbReference type="InterPro" id="IPR036392">
    <property type="entry name" value="PLAT/LH2_dom_sf"/>
</dbReference>
<dbReference type="InterPro" id="IPR001024">
    <property type="entry name" value="PLAT/LH2_dom"/>
</dbReference>